<feature type="domain" description="C2H2-type" evidence="9">
    <location>
        <begin position="495"/>
        <end position="525"/>
    </location>
</feature>
<evidence type="ECO:0000259" key="9">
    <source>
        <dbReference type="PROSITE" id="PS50157"/>
    </source>
</evidence>
<feature type="domain" description="C2H2-type" evidence="9">
    <location>
        <begin position="612"/>
        <end position="640"/>
    </location>
</feature>
<organism evidence="10 11">
    <name type="scientific">Allacma fusca</name>
    <dbReference type="NCBI Taxonomy" id="39272"/>
    <lineage>
        <taxon>Eukaryota</taxon>
        <taxon>Metazoa</taxon>
        <taxon>Ecdysozoa</taxon>
        <taxon>Arthropoda</taxon>
        <taxon>Hexapoda</taxon>
        <taxon>Collembola</taxon>
        <taxon>Symphypleona</taxon>
        <taxon>Sminthuridae</taxon>
        <taxon>Allacma</taxon>
    </lineage>
</organism>
<evidence type="ECO:0000313" key="11">
    <source>
        <dbReference type="Proteomes" id="UP000708208"/>
    </source>
</evidence>
<dbReference type="SMART" id="SM00355">
    <property type="entry name" value="ZnF_C2H2"/>
    <property type="match status" value="7"/>
</dbReference>
<dbReference type="PROSITE" id="PS50157">
    <property type="entry name" value="ZINC_FINGER_C2H2_2"/>
    <property type="match status" value="5"/>
</dbReference>
<evidence type="ECO:0000256" key="1">
    <source>
        <dbReference type="ARBA" id="ARBA00004123"/>
    </source>
</evidence>
<dbReference type="GO" id="GO:0000978">
    <property type="term" value="F:RNA polymerase II cis-regulatory region sequence-specific DNA binding"/>
    <property type="evidence" value="ECO:0007669"/>
    <property type="project" value="TreeGrafter"/>
</dbReference>
<evidence type="ECO:0000256" key="2">
    <source>
        <dbReference type="ARBA" id="ARBA00022723"/>
    </source>
</evidence>
<dbReference type="PANTHER" id="PTHR24376">
    <property type="entry name" value="ZINC FINGER PROTEIN"/>
    <property type="match status" value="1"/>
</dbReference>
<dbReference type="EMBL" id="CAJVCH010088423">
    <property type="protein sequence ID" value="CAG7722343.1"/>
    <property type="molecule type" value="Genomic_DNA"/>
</dbReference>
<dbReference type="GO" id="GO:0001228">
    <property type="term" value="F:DNA-binding transcription activator activity, RNA polymerase II-specific"/>
    <property type="evidence" value="ECO:0007669"/>
    <property type="project" value="TreeGrafter"/>
</dbReference>
<dbReference type="AlphaFoldDB" id="A0A8J2NXF7"/>
<evidence type="ECO:0000313" key="10">
    <source>
        <dbReference type="EMBL" id="CAG7722343.1"/>
    </source>
</evidence>
<evidence type="ECO:0000256" key="6">
    <source>
        <dbReference type="ARBA" id="ARBA00023242"/>
    </source>
</evidence>
<feature type="compositionally biased region" description="Basic and acidic residues" evidence="8">
    <location>
        <begin position="283"/>
        <end position="292"/>
    </location>
</feature>
<dbReference type="PROSITE" id="PS00028">
    <property type="entry name" value="ZINC_FINGER_C2H2_1"/>
    <property type="match status" value="5"/>
</dbReference>
<dbReference type="InterPro" id="IPR013087">
    <property type="entry name" value="Znf_C2H2_type"/>
</dbReference>
<comment type="caution">
    <text evidence="10">The sequence shown here is derived from an EMBL/GenBank/DDBJ whole genome shotgun (WGS) entry which is preliminary data.</text>
</comment>
<dbReference type="FunFam" id="3.30.160.60:FF:000446">
    <property type="entry name" value="Zinc finger protein"/>
    <property type="match status" value="1"/>
</dbReference>
<feature type="domain" description="C2H2-type" evidence="9">
    <location>
        <begin position="437"/>
        <end position="464"/>
    </location>
</feature>
<dbReference type="GO" id="GO:0008270">
    <property type="term" value="F:zinc ion binding"/>
    <property type="evidence" value="ECO:0007669"/>
    <property type="project" value="UniProtKB-KW"/>
</dbReference>
<feature type="region of interest" description="Disordered" evidence="8">
    <location>
        <begin position="1"/>
        <end position="20"/>
    </location>
</feature>
<feature type="domain" description="C2H2-type" evidence="9">
    <location>
        <begin position="583"/>
        <end position="611"/>
    </location>
</feature>
<feature type="domain" description="C2H2-type" evidence="9">
    <location>
        <begin position="552"/>
        <end position="580"/>
    </location>
</feature>
<keyword evidence="4 7" id="KW-0863">Zinc-finger</keyword>
<evidence type="ECO:0000256" key="7">
    <source>
        <dbReference type="PROSITE-ProRule" id="PRU00042"/>
    </source>
</evidence>
<dbReference type="Proteomes" id="UP000708208">
    <property type="component" value="Unassembled WGS sequence"/>
</dbReference>
<keyword evidence="11" id="KW-1185">Reference proteome</keyword>
<evidence type="ECO:0000256" key="4">
    <source>
        <dbReference type="ARBA" id="ARBA00022771"/>
    </source>
</evidence>
<feature type="region of interest" description="Disordered" evidence="8">
    <location>
        <begin position="207"/>
        <end position="348"/>
    </location>
</feature>
<dbReference type="OrthoDB" id="654211at2759"/>
<name>A0A8J2NXF7_9HEXA</name>
<keyword evidence="5" id="KW-0862">Zinc</keyword>
<evidence type="ECO:0000256" key="8">
    <source>
        <dbReference type="SAM" id="MobiDB-lite"/>
    </source>
</evidence>
<keyword evidence="2" id="KW-0479">Metal-binding</keyword>
<proteinExistence type="predicted"/>
<feature type="region of interest" description="Disordered" evidence="8">
    <location>
        <begin position="55"/>
        <end position="97"/>
    </location>
</feature>
<sequence>MDAGGVDPVIVHESPPSTSTWTSYVSSQCVNCCKPFPREGPESEVRQCFDYSMKEKQELGSKPEEPSQSLKGELEADEGESEGKRDTPGPDIPINTPEKNSFVCELSVGNNSSPMKISSVLNSIYRLNLEEADEEFTKSLNVCTQCATVLTELYTVHQKFDHLRSIDSYLSKQLQILDSFLQQSHNSQPIKCEVSIEVDEDGNEMYFDDSPGGYCEPVNYSNSERRGTHSISTRSTTSERESRGDSSGPWVRLKRMRFSNSSEGHSQAGLDLSDNNAHHYGRHYGDPYHSDVEPAPTTHHRKRQQQQQQQESETPEPPKPKKRSPPKERKDAPKVGRGCWKRPPKYSPDERLMTAAERNRLVKSYRRKKLRHPNPCWYCESHFETPEECAQHTKAKHQTSGDMLCQKCSRICKTNSSFAQHQKQCDQFKPGETLSPHICPHCSKAFAFRSDLSIHLEVHNEEGKYSCTKCEFRAKSQLLINNHTQRMHSDKHQIFKCDDDQCQSTFKTKQCMRIHYVNMHTEKGNKRYREQLRRVLDRQKVERRKRLAEKSYVCQECNIDFFSNLRLISHRKSCHNTDTPKNFVCDQCGKDFSRGPALRFHLEHSHSDLRPFICEHCGKGFKSSCNLKDHVNHTHSEEGRKEYNQKMRLHNQRRKLVAQALSRQSQLQAGNHLGVPMGSGGGVSLNEQNVQSMFTDPVGAFFGFTDRQF</sequence>
<keyword evidence="3" id="KW-0677">Repeat</keyword>
<comment type="subcellular location">
    <subcellularLocation>
        <location evidence="1">Nucleus</location>
    </subcellularLocation>
</comment>
<reference evidence="10" key="1">
    <citation type="submission" date="2021-06" db="EMBL/GenBank/DDBJ databases">
        <authorList>
            <person name="Hodson N. C."/>
            <person name="Mongue J. A."/>
            <person name="Jaron S. K."/>
        </authorList>
    </citation>
    <scope>NUCLEOTIDE SEQUENCE</scope>
</reference>
<evidence type="ECO:0000256" key="3">
    <source>
        <dbReference type="ARBA" id="ARBA00022737"/>
    </source>
</evidence>
<dbReference type="GO" id="GO:0005634">
    <property type="term" value="C:nucleus"/>
    <property type="evidence" value="ECO:0007669"/>
    <property type="project" value="UniProtKB-SubCell"/>
</dbReference>
<accession>A0A8J2NXF7</accession>
<protein>
    <recommendedName>
        <fullName evidence="9">C2H2-type domain-containing protein</fullName>
    </recommendedName>
</protein>
<evidence type="ECO:0000256" key="5">
    <source>
        <dbReference type="ARBA" id="ARBA00022833"/>
    </source>
</evidence>
<gene>
    <name evidence="10" type="ORF">AFUS01_LOCUS11484</name>
</gene>
<feature type="compositionally biased region" description="Basic and acidic residues" evidence="8">
    <location>
        <begin position="325"/>
        <end position="334"/>
    </location>
</feature>
<keyword evidence="6" id="KW-0539">Nucleus</keyword>
<feature type="compositionally biased region" description="Basic and acidic residues" evidence="8">
    <location>
        <begin position="55"/>
        <end position="65"/>
    </location>
</feature>
<dbReference type="PANTHER" id="PTHR24376:SF216">
    <property type="entry name" value="ZINC FINGER PROTEIN 420-LIKE"/>
    <property type="match status" value="1"/>
</dbReference>